<dbReference type="AlphaFoldDB" id="T1F4U1"/>
<dbReference type="EMBL" id="KB096411">
    <property type="protein sequence ID" value="ESO04908.1"/>
    <property type="molecule type" value="Genomic_DNA"/>
</dbReference>
<reference evidence="2" key="3">
    <citation type="submission" date="2015-06" db="UniProtKB">
        <authorList>
            <consortium name="EnsemblMetazoa"/>
        </authorList>
    </citation>
    <scope>IDENTIFICATION</scope>
</reference>
<protein>
    <submittedName>
        <fullName evidence="1 2">Uncharacterized protein</fullName>
    </submittedName>
</protein>
<dbReference type="OrthoDB" id="6071271at2759"/>
<dbReference type="EMBL" id="AMQM01003967">
    <property type="status" value="NOT_ANNOTATED_CDS"/>
    <property type="molecule type" value="Genomic_DNA"/>
</dbReference>
<dbReference type="KEGG" id="hro:HELRODRAFT_171910"/>
<evidence type="ECO:0000313" key="1">
    <source>
        <dbReference type="EMBL" id="ESO04908.1"/>
    </source>
</evidence>
<proteinExistence type="predicted"/>
<reference evidence="1 3" key="2">
    <citation type="journal article" date="2013" name="Nature">
        <title>Insights into bilaterian evolution from three spiralian genomes.</title>
        <authorList>
            <person name="Simakov O."/>
            <person name="Marletaz F."/>
            <person name="Cho S.J."/>
            <person name="Edsinger-Gonzales E."/>
            <person name="Havlak P."/>
            <person name="Hellsten U."/>
            <person name="Kuo D.H."/>
            <person name="Larsson T."/>
            <person name="Lv J."/>
            <person name="Arendt D."/>
            <person name="Savage R."/>
            <person name="Osoegawa K."/>
            <person name="de Jong P."/>
            <person name="Grimwood J."/>
            <person name="Chapman J.A."/>
            <person name="Shapiro H."/>
            <person name="Aerts A."/>
            <person name="Otillar R.P."/>
            <person name="Terry A.Y."/>
            <person name="Boore J.L."/>
            <person name="Grigoriev I.V."/>
            <person name="Lindberg D.R."/>
            <person name="Seaver E.C."/>
            <person name="Weisblat D.A."/>
            <person name="Putnam N.H."/>
            <person name="Rokhsar D.S."/>
        </authorList>
    </citation>
    <scope>NUCLEOTIDE SEQUENCE</scope>
</reference>
<dbReference type="RefSeq" id="XP_009016841.1">
    <property type="nucleotide sequence ID" value="XM_009018593.1"/>
</dbReference>
<dbReference type="CTD" id="20203840"/>
<dbReference type="InParanoid" id="T1F4U1"/>
<keyword evidence="3" id="KW-1185">Reference proteome</keyword>
<dbReference type="HOGENOM" id="CLU_1877662_0_0_1"/>
<organism evidence="2 3">
    <name type="scientific">Helobdella robusta</name>
    <name type="common">Californian leech</name>
    <dbReference type="NCBI Taxonomy" id="6412"/>
    <lineage>
        <taxon>Eukaryota</taxon>
        <taxon>Metazoa</taxon>
        <taxon>Spiralia</taxon>
        <taxon>Lophotrochozoa</taxon>
        <taxon>Annelida</taxon>
        <taxon>Clitellata</taxon>
        <taxon>Hirudinea</taxon>
        <taxon>Rhynchobdellida</taxon>
        <taxon>Glossiphoniidae</taxon>
        <taxon>Helobdella</taxon>
    </lineage>
</organism>
<dbReference type="Proteomes" id="UP000015101">
    <property type="component" value="Unassembled WGS sequence"/>
</dbReference>
<evidence type="ECO:0000313" key="2">
    <source>
        <dbReference type="EnsemblMetazoa" id="HelroP171910"/>
    </source>
</evidence>
<reference evidence="3" key="1">
    <citation type="submission" date="2012-12" db="EMBL/GenBank/DDBJ databases">
        <authorList>
            <person name="Hellsten U."/>
            <person name="Grimwood J."/>
            <person name="Chapman J.A."/>
            <person name="Shapiro H."/>
            <person name="Aerts A."/>
            <person name="Otillar R.P."/>
            <person name="Terry A.Y."/>
            <person name="Boore J.L."/>
            <person name="Simakov O."/>
            <person name="Marletaz F."/>
            <person name="Cho S.-J."/>
            <person name="Edsinger-Gonzales E."/>
            <person name="Havlak P."/>
            <person name="Kuo D.-H."/>
            <person name="Larsson T."/>
            <person name="Lv J."/>
            <person name="Arendt D."/>
            <person name="Savage R."/>
            <person name="Osoegawa K."/>
            <person name="de Jong P."/>
            <person name="Lindberg D.R."/>
            <person name="Seaver E.C."/>
            <person name="Weisblat D.A."/>
            <person name="Putnam N.H."/>
            <person name="Grigoriev I.V."/>
            <person name="Rokhsar D.S."/>
        </authorList>
    </citation>
    <scope>NUCLEOTIDE SEQUENCE</scope>
</reference>
<dbReference type="GeneID" id="20203840"/>
<dbReference type="EnsemblMetazoa" id="HelroT171910">
    <property type="protein sequence ID" value="HelroP171910"/>
    <property type="gene ID" value="HelroG171910"/>
</dbReference>
<accession>T1F4U1</accession>
<evidence type="ECO:0000313" key="3">
    <source>
        <dbReference type="Proteomes" id="UP000015101"/>
    </source>
</evidence>
<name>T1F4U1_HELRO</name>
<gene>
    <name evidence="2" type="primary">20203840</name>
    <name evidence="1" type="ORF">HELRODRAFT_171910</name>
</gene>
<sequence>MLANKVGFQKLELLLTINADNEIREFYVNGENISVALNFPHANQWDIPDSYNLAGSLHALAVKSYNNAYTAAHWGSWQGSVKDNAPYSATANWIIDPTDCLTCIFYCRISIVRVGTLFAIRAALRTILPLKGRICT</sequence>